<proteinExistence type="predicted"/>
<dbReference type="EMBL" id="JARAYU010000009">
    <property type="protein sequence ID" value="MDX3703210.1"/>
    <property type="molecule type" value="Genomic_DNA"/>
</dbReference>
<keyword evidence="2" id="KW-1185">Reference proteome</keyword>
<comment type="caution">
    <text evidence="1">The sequence shown here is derived from an EMBL/GenBank/DDBJ whole genome shotgun (WGS) entry which is preliminary data.</text>
</comment>
<sequence>MELSVLAAAAATAPVGAMATASWTRATEAVTSPWRRFRPGEAQEIGRDLELLHRDVYRARERGDSATENELVAEWQGTLGRVLRRHEEMAPALRMVLEEDLAPLLSEEQQQVIYKQFNTASGHGTVVAAQNGVIHYHAQQTPAEPNGPDE</sequence>
<accession>A0ABU4NJA0</accession>
<name>A0ABU4NJA0_9ACTN</name>
<reference evidence="1 2" key="1">
    <citation type="journal article" date="2023" name="Microb. Genom.">
        <title>Mesoterricola silvestris gen. nov., sp. nov., Mesoterricola sediminis sp. nov., Geothrix oryzae sp. nov., Geothrix edaphica sp. nov., Geothrix rubra sp. nov., and Geothrix limicola sp. nov., six novel members of Acidobacteriota isolated from soils.</title>
        <authorList>
            <person name="Weisberg A.J."/>
            <person name="Pearce E."/>
            <person name="Kramer C.G."/>
            <person name="Chang J.H."/>
            <person name="Clarke C.R."/>
        </authorList>
    </citation>
    <scope>NUCLEOTIDE SEQUENCE [LARGE SCALE GENOMIC DNA]</scope>
    <source>
        <strain evidence="1 2">ID09-01A</strain>
    </source>
</reference>
<protein>
    <submittedName>
        <fullName evidence="1">Uncharacterized protein</fullName>
    </submittedName>
</protein>
<evidence type="ECO:0000313" key="2">
    <source>
        <dbReference type="Proteomes" id="UP001271274"/>
    </source>
</evidence>
<dbReference type="RefSeq" id="WP_119583051.1">
    <property type="nucleotide sequence ID" value="NZ_CP108079.1"/>
</dbReference>
<dbReference type="Proteomes" id="UP001271274">
    <property type="component" value="Unassembled WGS sequence"/>
</dbReference>
<organism evidence="1 2">
    <name type="scientific">Streptomyces europaeiscabiei</name>
    <dbReference type="NCBI Taxonomy" id="146819"/>
    <lineage>
        <taxon>Bacteria</taxon>
        <taxon>Bacillati</taxon>
        <taxon>Actinomycetota</taxon>
        <taxon>Actinomycetes</taxon>
        <taxon>Kitasatosporales</taxon>
        <taxon>Streptomycetaceae</taxon>
        <taxon>Streptomyces</taxon>
    </lineage>
</organism>
<gene>
    <name evidence="1" type="ORF">PV662_26295</name>
</gene>
<evidence type="ECO:0000313" key="1">
    <source>
        <dbReference type="EMBL" id="MDX3703210.1"/>
    </source>
</evidence>